<feature type="compositionally biased region" description="Acidic residues" evidence="6">
    <location>
        <begin position="98"/>
        <end position="122"/>
    </location>
</feature>
<evidence type="ECO:0000256" key="2">
    <source>
        <dbReference type="ARBA" id="ARBA00022737"/>
    </source>
</evidence>
<dbReference type="InterPro" id="IPR036236">
    <property type="entry name" value="Znf_C2H2_sf"/>
</dbReference>
<dbReference type="GO" id="GO:0008270">
    <property type="term" value="F:zinc ion binding"/>
    <property type="evidence" value="ECO:0007669"/>
    <property type="project" value="UniProtKB-KW"/>
</dbReference>
<proteinExistence type="predicted"/>
<dbReference type="GO" id="GO:0000122">
    <property type="term" value="P:negative regulation of transcription by RNA polymerase II"/>
    <property type="evidence" value="ECO:0007669"/>
    <property type="project" value="UniProtKB-ARBA"/>
</dbReference>
<dbReference type="EMBL" id="BTRK01000002">
    <property type="protein sequence ID" value="GMR38766.1"/>
    <property type="molecule type" value="Genomic_DNA"/>
</dbReference>
<evidence type="ECO:0000313" key="8">
    <source>
        <dbReference type="EMBL" id="GMR38766.1"/>
    </source>
</evidence>
<dbReference type="AlphaFoldDB" id="A0AAN5CEG6"/>
<dbReference type="PROSITE" id="PS50157">
    <property type="entry name" value="ZINC_FINGER_C2H2_2"/>
    <property type="match status" value="2"/>
</dbReference>
<keyword evidence="1" id="KW-0479">Metal-binding</keyword>
<keyword evidence="3 5" id="KW-0863">Zinc-finger</keyword>
<dbReference type="SUPFAM" id="SSF57667">
    <property type="entry name" value="beta-beta-alpha zinc fingers"/>
    <property type="match status" value="1"/>
</dbReference>
<feature type="non-terminal residue" evidence="8">
    <location>
        <position position="1"/>
    </location>
</feature>
<gene>
    <name evidence="8" type="ORF">PMAYCL1PPCAC_08961</name>
</gene>
<organism evidence="8 9">
    <name type="scientific">Pristionchus mayeri</name>
    <dbReference type="NCBI Taxonomy" id="1317129"/>
    <lineage>
        <taxon>Eukaryota</taxon>
        <taxon>Metazoa</taxon>
        <taxon>Ecdysozoa</taxon>
        <taxon>Nematoda</taxon>
        <taxon>Chromadorea</taxon>
        <taxon>Rhabditida</taxon>
        <taxon>Rhabditina</taxon>
        <taxon>Diplogasteromorpha</taxon>
        <taxon>Diplogasteroidea</taxon>
        <taxon>Neodiplogasteridae</taxon>
        <taxon>Pristionchus</taxon>
    </lineage>
</organism>
<dbReference type="PANTHER" id="PTHR24379:SF121">
    <property type="entry name" value="C2H2-TYPE DOMAIN-CONTAINING PROTEIN"/>
    <property type="match status" value="1"/>
</dbReference>
<dbReference type="Pfam" id="PF00096">
    <property type="entry name" value="zf-C2H2"/>
    <property type="match status" value="1"/>
</dbReference>
<protein>
    <recommendedName>
        <fullName evidence="7">C2H2-type domain-containing protein</fullName>
    </recommendedName>
</protein>
<sequence length="128" mass="14815">ENVEARLPHKCEVCGKRSSSRWHLSYHMQIHLPPTDARRRFECDTCGKILASAAILRKHNKTHLEYISLFALQIFDTSNCNLLMAPFQRSQRTNLQNDNEDEEDISESDSEENGTWSTDEEPSVDHIE</sequence>
<dbReference type="PANTHER" id="PTHR24379">
    <property type="entry name" value="KRAB AND ZINC FINGER DOMAIN-CONTAINING"/>
    <property type="match status" value="1"/>
</dbReference>
<feature type="non-terminal residue" evidence="8">
    <location>
        <position position="128"/>
    </location>
</feature>
<feature type="domain" description="C2H2-type" evidence="7">
    <location>
        <begin position="9"/>
        <end position="31"/>
    </location>
</feature>
<feature type="domain" description="C2H2-type" evidence="7">
    <location>
        <begin position="41"/>
        <end position="63"/>
    </location>
</feature>
<evidence type="ECO:0000313" key="9">
    <source>
        <dbReference type="Proteomes" id="UP001328107"/>
    </source>
</evidence>
<keyword evidence="4" id="KW-0862">Zinc</keyword>
<comment type="caution">
    <text evidence="8">The sequence shown here is derived from an EMBL/GenBank/DDBJ whole genome shotgun (WGS) entry which is preliminary data.</text>
</comment>
<evidence type="ECO:0000259" key="7">
    <source>
        <dbReference type="PROSITE" id="PS50157"/>
    </source>
</evidence>
<dbReference type="FunFam" id="3.30.160.60:FF:000446">
    <property type="entry name" value="Zinc finger protein"/>
    <property type="match status" value="1"/>
</dbReference>
<dbReference type="InterPro" id="IPR013087">
    <property type="entry name" value="Znf_C2H2_type"/>
</dbReference>
<reference evidence="9" key="1">
    <citation type="submission" date="2022-10" db="EMBL/GenBank/DDBJ databases">
        <title>Genome assembly of Pristionchus species.</title>
        <authorList>
            <person name="Yoshida K."/>
            <person name="Sommer R.J."/>
        </authorList>
    </citation>
    <scope>NUCLEOTIDE SEQUENCE [LARGE SCALE GENOMIC DNA]</scope>
    <source>
        <strain evidence="9">RS5460</strain>
    </source>
</reference>
<evidence type="ECO:0000256" key="3">
    <source>
        <dbReference type="ARBA" id="ARBA00022771"/>
    </source>
</evidence>
<evidence type="ECO:0000256" key="1">
    <source>
        <dbReference type="ARBA" id="ARBA00022723"/>
    </source>
</evidence>
<evidence type="ECO:0000256" key="5">
    <source>
        <dbReference type="PROSITE-ProRule" id="PRU00042"/>
    </source>
</evidence>
<name>A0AAN5CEG6_9BILA</name>
<dbReference type="Proteomes" id="UP001328107">
    <property type="component" value="Unassembled WGS sequence"/>
</dbReference>
<evidence type="ECO:0000256" key="6">
    <source>
        <dbReference type="SAM" id="MobiDB-lite"/>
    </source>
</evidence>
<dbReference type="Gene3D" id="3.30.160.60">
    <property type="entry name" value="Classic Zinc Finger"/>
    <property type="match status" value="1"/>
</dbReference>
<evidence type="ECO:0000256" key="4">
    <source>
        <dbReference type="ARBA" id="ARBA00022833"/>
    </source>
</evidence>
<keyword evidence="2" id="KW-0677">Repeat</keyword>
<dbReference type="PROSITE" id="PS00028">
    <property type="entry name" value="ZINC_FINGER_C2H2_1"/>
    <property type="match status" value="1"/>
</dbReference>
<feature type="region of interest" description="Disordered" evidence="6">
    <location>
        <begin position="91"/>
        <end position="128"/>
    </location>
</feature>
<keyword evidence="9" id="KW-1185">Reference proteome</keyword>
<dbReference type="SMART" id="SM00355">
    <property type="entry name" value="ZnF_C2H2"/>
    <property type="match status" value="2"/>
</dbReference>
<dbReference type="GO" id="GO:0005634">
    <property type="term" value="C:nucleus"/>
    <property type="evidence" value="ECO:0007669"/>
    <property type="project" value="UniProtKB-ARBA"/>
</dbReference>
<accession>A0AAN5CEG6</accession>